<dbReference type="InterPro" id="IPR036812">
    <property type="entry name" value="NAD(P)_OxRdtase_dom_sf"/>
</dbReference>
<dbReference type="CDD" id="cd19162">
    <property type="entry name" value="AKR_FDH"/>
    <property type="match status" value="1"/>
</dbReference>
<sequence>MTGGTRPTLPRLAFGAAAIAQPEVSPDQALDCFEAAWDSGMRYFDTAPMYGGGHSERLLGVALRGRPRADYLLSTKVGRLVRPDHPDTAQTQAEWIYDFSREGVLTSLEESLHRLGVDSVDMVYIHDPDDHWQQALDGAWPTLARLRDEGVVRAIGAGMIQAPMLARFIRETDVDLVLAAGVYTLLDTQAMDELLPEAEKRGVAVVAAQSLHGGLIDGVTNATFRYRPMDDETRAKTTRIAKVCHEFGIPTAAAALQFPLGHPAVQCVLTGPASRDQLMENLAWAALPIPSGLWEQLRHEGLLPPDVPVPKA</sequence>
<evidence type="ECO:0000259" key="1">
    <source>
        <dbReference type="Pfam" id="PF00248"/>
    </source>
</evidence>
<dbReference type="Pfam" id="PF00248">
    <property type="entry name" value="Aldo_ket_red"/>
    <property type="match status" value="1"/>
</dbReference>
<dbReference type="SUPFAM" id="SSF51430">
    <property type="entry name" value="NAD(P)-linked oxidoreductase"/>
    <property type="match status" value="1"/>
</dbReference>
<comment type="caution">
    <text evidence="2">The sequence shown here is derived from an EMBL/GenBank/DDBJ whole genome shotgun (WGS) entry which is preliminary data.</text>
</comment>
<organism evidence="2 3">
    <name type="scientific">Catenulispora yoronensis</name>
    <dbReference type="NCBI Taxonomy" id="450799"/>
    <lineage>
        <taxon>Bacteria</taxon>
        <taxon>Bacillati</taxon>
        <taxon>Actinomycetota</taxon>
        <taxon>Actinomycetes</taxon>
        <taxon>Catenulisporales</taxon>
        <taxon>Catenulisporaceae</taxon>
        <taxon>Catenulispora</taxon>
    </lineage>
</organism>
<accession>A0ABN2TMX4</accession>
<feature type="domain" description="NADP-dependent oxidoreductase" evidence="1">
    <location>
        <begin position="11"/>
        <end position="295"/>
    </location>
</feature>
<dbReference type="InterPro" id="IPR020471">
    <property type="entry name" value="AKR"/>
</dbReference>
<evidence type="ECO:0000313" key="2">
    <source>
        <dbReference type="EMBL" id="GAA2014702.1"/>
    </source>
</evidence>
<gene>
    <name evidence="2" type="ORF">GCM10009839_07210</name>
</gene>
<dbReference type="InterPro" id="IPR023210">
    <property type="entry name" value="NADP_OxRdtase_dom"/>
</dbReference>
<protein>
    <submittedName>
        <fullName evidence="2">Aldo/keto reductase</fullName>
    </submittedName>
</protein>
<dbReference type="EMBL" id="BAAAQN010000003">
    <property type="protein sequence ID" value="GAA2014702.1"/>
    <property type="molecule type" value="Genomic_DNA"/>
</dbReference>
<proteinExistence type="predicted"/>
<dbReference type="RefSeq" id="WP_344664021.1">
    <property type="nucleotide sequence ID" value="NZ_BAAAQN010000003.1"/>
</dbReference>
<dbReference type="Gene3D" id="3.20.20.100">
    <property type="entry name" value="NADP-dependent oxidoreductase domain"/>
    <property type="match status" value="1"/>
</dbReference>
<dbReference type="InterPro" id="IPR044477">
    <property type="entry name" value="FDH-like"/>
</dbReference>
<reference evidence="2 3" key="1">
    <citation type="journal article" date="2019" name="Int. J. Syst. Evol. Microbiol.">
        <title>The Global Catalogue of Microorganisms (GCM) 10K type strain sequencing project: providing services to taxonomists for standard genome sequencing and annotation.</title>
        <authorList>
            <consortium name="The Broad Institute Genomics Platform"/>
            <consortium name="The Broad Institute Genome Sequencing Center for Infectious Disease"/>
            <person name="Wu L."/>
            <person name="Ma J."/>
        </authorList>
    </citation>
    <scope>NUCLEOTIDE SEQUENCE [LARGE SCALE GENOMIC DNA]</scope>
    <source>
        <strain evidence="2 3">JCM 16014</strain>
    </source>
</reference>
<evidence type="ECO:0000313" key="3">
    <source>
        <dbReference type="Proteomes" id="UP001500751"/>
    </source>
</evidence>
<dbReference type="Proteomes" id="UP001500751">
    <property type="component" value="Unassembled WGS sequence"/>
</dbReference>
<keyword evidence="3" id="KW-1185">Reference proteome</keyword>
<dbReference type="PANTHER" id="PTHR42686:SF1">
    <property type="entry name" value="GH17980P-RELATED"/>
    <property type="match status" value="1"/>
</dbReference>
<dbReference type="PANTHER" id="PTHR42686">
    <property type="entry name" value="GH17980P-RELATED"/>
    <property type="match status" value="1"/>
</dbReference>
<name>A0ABN2TMX4_9ACTN</name>